<evidence type="ECO:0000313" key="2">
    <source>
        <dbReference type="EMBL" id="HDY59602.1"/>
    </source>
</evidence>
<name>A0A7V0Z6Q1_UNCW3</name>
<organism evidence="2">
    <name type="scientific">candidate division WOR-3 bacterium</name>
    <dbReference type="NCBI Taxonomy" id="2052148"/>
    <lineage>
        <taxon>Bacteria</taxon>
        <taxon>Bacteria division WOR-3</taxon>
    </lineage>
</organism>
<dbReference type="SUPFAM" id="SSF53448">
    <property type="entry name" value="Nucleotide-diphospho-sugar transferases"/>
    <property type="match status" value="1"/>
</dbReference>
<dbReference type="GO" id="GO:0016740">
    <property type="term" value="F:transferase activity"/>
    <property type="evidence" value="ECO:0007669"/>
    <property type="project" value="UniProtKB-KW"/>
</dbReference>
<accession>A0A7V0Z6Q1</accession>
<keyword evidence="2" id="KW-0808">Transferase</keyword>
<dbReference type="InterPro" id="IPR001173">
    <property type="entry name" value="Glyco_trans_2-like"/>
</dbReference>
<gene>
    <name evidence="2" type="ORF">ENP86_08645</name>
</gene>
<protein>
    <submittedName>
        <fullName evidence="2">Glycosyltransferase</fullName>
    </submittedName>
</protein>
<dbReference type="Pfam" id="PF00535">
    <property type="entry name" value="Glycos_transf_2"/>
    <property type="match status" value="1"/>
</dbReference>
<dbReference type="PANTHER" id="PTHR22916:SF65">
    <property type="entry name" value="SLR1065 PROTEIN"/>
    <property type="match status" value="1"/>
</dbReference>
<reference evidence="2" key="1">
    <citation type="journal article" date="2020" name="mSystems">
        <title>Genome- and Community-Level Interaction Insights into Carbon Utilization and Element Cycling Functions of Hydrothermarchaeota in Hydrothermal Sediment.</title>
        <authorList>
            <person name="Zhou Z."/>
            <person name="Liu Y."/>
            <person name="Xu W."/>
            <person name="Pan J."/>
            <person name="Luo Z.H."/>
            <person name="Li M."/>
        </authorList>
    </citation>
    <scope>NUCLEOTIDE SEQUENCE [LARGE SCALE GENOMIC DNA]</scope>
    <source>
        <strain evidence="2">SpSt-258</strain>
    </source>
</reference>
<sequence length="303" mass="35115">MKKFTSQEIKEFVSKAMFDEKIILNKDHSYPKISIVTPSYNQAEFLERTILSVLNQNYPNLEYIIIDGGSTDNTLDIIHHYAKKLAFFQSKPDDGQADAIKQGFARATGDILLWVNSDDLLLPDALTDIARYFIRHPNVDLVIGRSIIIDSDARVLRKIWPVKPSFESLYYWGCGFNQVASAWRRTLYDDVGGIDPSLHFCMDYDLYLRFLHKCKVGIIPRYLAAYRIHSASKSSTLRKIQVKERRLIKQKWFGHPRLKCNPQLIKLHTQLQAYIQRGIARTFTLPPKIYAWLSYLHSSPKSE</sequence>
<feature type="domain" description="Glycosyltransferase 2-like" evidence="1">
    <location>
        <begin position="34"/>
        <end position="155"/>
    </location>
</feature>
<comment type="caution">
    <text evidence="2">The sequence shown here is derived from an EMBL/GenBank/DDBJ whole genome shotgun (WGS) entry which is preliminary data.</text>
</comment>
<dbReference type="AlphaFoldDB" id="A0A7V0Z6Q1"/>
<evidence type="ECO:0000259" key="1">
    <source>
        <dbReference type="Pfam" id="PF00535"/>
    </source>
</evidence>
<proteinExistence type="predicted"/>
<dbReference type="InterPro" id="IPR029044">
    <property type="entry name" value="Nucleotide-diphossugar_trans"/>
</dbReference>
<dbReference type="CDD" id="cd06433">
    <property type="entry name" value="GT_2_WfgS_like"/>
    <property type="match status" value="1"/>
</dbReference>
<dbReference type="PANTHER" id="PTHR22916">
    <property type="entry name" value="GLYCOSYLTRANSFERASE"/>
    <property type="match status" value="1"/>
</dbReference>
<dbReference type="Gene3D" id="3.90.550.10">
    <property type="entry name" value="Spore Coat Polysaccharide Biosynthesis Protein SpsA, Chain A"/>
    <property type="match status" value="1"/>
</dbReference>
<dbReference type="EMBL" id="DSKY01000021">
    <property type="protein sequence ID" value="HDY59602.1"/>
    <property type="molecule type" value="Genomic_DNA"/>
</dbReference>